<feature type="domain" description="UspA" evidence="1">
    <location>
        <begin position="11"/>
        <end position="156"/>
    </location>
</feature>
<organism evidence="2 3">
    <name type="scientific">Prototheca wickerhamii</name>
    <dbReference type="NCBI Taxonomy" id="3111"/>
    <lineage>
        <taxon>Eukaryota</taxon>
        <taxon>Viridiplantae</taxon>
        <taxon>Chlorophyta</taxon>
        <taxon>core chlorophytes</taxon>
        <taxon>Trebouxiophyceae</taxon>
        <taxon>Chlorellales</taxon>
        <taxon>Chlorellaceae</taxon>
        <taxon>Prototheca</taxon>
    </lineage>
</organism>
<sequence length="158" mass="17133">MTALHLWQLAKKRLERFLAEFVNPGDEVHLAHVIPEAKETLTVGMAGALSSTLGGSGRASTESAQEQGERRIKQAKEDMQNNYVPVLTARNVPFEVAILVTPSKTKAIGETLTNYATRVNATALALGKSDRSKVQELFLGSVFKVVLDKTTTNVIVLA</sequence>
<dbReference type="EMBL" id="JASFZW010000001">
    <property type="protein sequence ID" value="KAK2080677.1"/>
    <property type="molecule type" value="Genomic_DNA"/>
</dbReference>
<proteinExistence type="predicted"/>
<evidence type="ECO:0000313" key="3">
    <source>
        <dbReference type="Proteomes" id="UP001255856"/>
    </source>
</evidence>
<dbReference type="InterPro" id="IPR014729">
    <property type="entry name" value="Rossmann-like_a/b/a_fold"/>
</dbReference>
<dbReference type="Proteomes" id="UP001255856">
    <property type="component" value="Unassembled WGS sequence"/>
</dbReference>
<comment type="caution">
    <text evidence="2">The sequence shown here is derived from an EMBL/GenBank/DDBJ whole genome shotgun (WGS) entry which is preliminary data.</text>
</comment>
<name>A0AAD9IPI4_PROWI</name>
<dbReference type="SUPFAM" id="SSF52402">
    <property type="entry name" value="Adenine nucleotide alpha hydrolases-like"/>
    <property type="match status" value="1"/>
</dbReference>
<evidence type="ECO:0000259" key="1">
    <source>
        <dbReference type="Pfam" id="PF00582"/>
    </source>
</evidence>
<protein>
    <recommendedName>
        <fullName evidence="1">UspA domain-containing protein</fullName>
    </recommendedName>
</protein>
<dbReference type="Gene3D" id="3.40.50.620">
    <property type="entry name" value="HUPs"/>
    <property type="match status" value="1"/>
</dbReference>
<accession>A0AAD9IPI4</accession>
<gene>
    <name evidence="2" type="ORF">QBZ16_000531</name>
</gene>
<reference evidence="2" key="1">
    <citation type="submission" date="2021-01" db="EMBL/GenBank/DDBJ databases">
        <authorList>
            <person name="Eckstrom K.M.E."/>
        </authorList>
    </citation>
    <scope>NUCLEOTIDE SEQUENCE</scope>
    <source>
        <strain evidence="2">UVCC 0001</strain>
    </source>
</reference>
<dbReference type="Pfam" id="PF00582">
    <property type="entry name" value="Usp"/>
    <property type="match status" value="1"/>
</dbReference>
<dbReference type="InterPro" id="IPR006016">
    <property type="entry name" value="UspA"/>
</dbReference>
<dbReference type="AlphaFoldDB" id="A0AAD9IPI4"/>
<evidence type="ECO:0000313" key="2">
    <source>
        <dbReference type="EMBL" id="KAK2080677.1"/>
    </source>
</evidence>
<keyword evidence="3" id="KW-1185">Reference proteome</keyword>